<feature type="transmembrane region" description="Helical" evidence="2">
    <location>
        <begin position="7"/>
        <end position="31"/>
    </location>
</feature>
<sequence length="93" mass="10419">MTKRDQFVLSFLIWLCVYPSVLLFSYLFVWFGIEVPLWLEILISTALTVPLISVVAAPRVEAMIARAKGETPAELKMDQARDVPGPNPEDARG</sequence>
<evidence type="ECO:0000313" key="4">
    <source>
        <dbReference type="Proteomes" id="UP000199356"/>
    </source>
</evidence>
<feature type="transmembrane region" description="Helical" evidence="2">
    <location>
        <begin position="37"/>
        <end position="58"/>
    </location>
</feature>
<keyword evidence="2" id="KW-0472">Membrane</keyword>
<keyword evidence="2" id="KW-1133">Transmembrane helix</keyword>
<dbReference type="EMBL" id="FOXA01000011">
    <property type="protein sequence ID" value="SFP70378.1"/>
    <property type="molecule type" value="Genomic_DNA"/>
</dbReference>
<protein>
    <submittedName>
        <fullName evidence="3">Uncharacterized protein</fullName>
    </submittedName>
</protein>
<evidence type="ECO:0000313" key="3">
    <source>
        <dbReference type="EMBL" id="SFP70378.1"/>
    </source>
</evidence>
<proteinExistence type="predicted"/>
<evidence type="ECO:0000256" key="2">
    <source>
        <dbReference type="SAM" id="Phobius"/>
    </source>
</evidence>
<dbReference type="RefSeq" id="WP_093422917.1">
    <property type="nucleotide sequence ID" value="NZ_FOXA01000011.1"/>
</dbReference>
<evidence type="ECO:0000256" key="1">
    <source>
        <dbReference type="SAM" id="MobiDB-lite"/>
    </source>
</evidence>
<dbReference type="OrthoDB" id="7861956at2"/>
<dbReference type="STRING" id="441119.SAMN04488047_11127"/>
<gene>
    <name evidence="3" type="ORF">SAMN04488047_11127</name>
</gene>
<keyword evidence="4" id="KW-1185">Reference proteome</keyword>
<reference evidence="3 4" key="1">
    <citation type="submission" date="2016-10" db="EMBL/GenBank/DDBJ databases">
        <authorList>
            <person name="de Groot N.N."/>
        </authorList>
    </citation>
    <scope>NUCLEOTIDE SEQUENCE [LARGE SCALE GENOMIC DNA]</scope>
    <source>
        <strain evidence="3 4">DSM 19547</strain>
    </source>
</reference>
<name>A0A1I5SI43_9RHOB</name>
<dbReference type="AlphaFoldDB" id="A0A1I5SI43"/>
<feature type="region of interest" description="Disordered" evidence="1">
    <location>
        <begin position="73"/>
        <end position="93"/>
    </location>
</feature>
<organism evidence="3 4">
    <name type="scientific">Tranquillimonas alkanivorans</name>
    <dbReference type="NCBI Taxonomy" id="441119"/>
    <lineage>
        <taxon>Bacteria</taxon>
        <taxon>Pseudomonadati</taxon>
        <taxon>Pseudomonadota</taxon>
        <taxon>Alphaproteobacteria</taxon>
        <taxon>Rhodobacterales</taxon>
        <taxon>Roseobacteraceae</taxon>
        <taxon>Tranquillimonas</taxon>
    </lineage>
</organism>
<accession>A0A1I5SI43</accession>
<keyword evidence="2" id="KW-0812">Transmembrane</keyword>
<dbReference type="Proteomes" id="UP000199356">
    <property type="component" value="Unassembled WGS sequence"/>
</dbReference>